<evidence type="ECO:0000256" key="1">
    <source>
        <dbReference type="SAM" id="Phobius"/>
    </source>
</evidence>
<keyword evidence="3" id="KW-1185">Reference proteome</keyword>
<dbReference type="Proteomes" id="UP001148125">
    <property type="component" value="Unassembled WGS sequence"/>
</dbReference>
<evidence type="ECO:0000313" key="2">
    <source>
        <dbReference type="EMBL" id="MDE5413198.1"/>
    </source>
</evidence>
<proteinExistence type="predicted"/>
<keyword evidence="1" id="KW-1133">Transmembrane helix</keyword>
<dbReference type="RefSeq" id="WP_275117824.1">
    <property type="nucleotide sequence ID" value="NZ_JAOTPO010000004.1"/>
</dbReference>
<comment type="caution">
    <text evidence="2">The sequence shown here is derived from an EMBL/GenBank/DDBJ whole genome shotgun (WGS) entry which is preliminary data.</text>
</comment>
<evidence type="ECO:0008006" key="4">
    <source>
        <dbReference type="Google" id="ProtNLM"/>
    </source>
</evidence>
<feature type="transmembrane region" description="Helical" evidence="1">
    <location>
        <begin position="7"/>
        <end position="28"/>
    </location>
</feature>
<evidence type="ECO:0000313" key="3">
    <source>
        <dbReference type="Proteomes" id="UP001148125"/>
    </source>
</evidence>
<name>A0ABT5VCM4_9BACI</name>
<keyword evidence="1" id="KW-0812">Transmembrane</keyword>
<gene>
    <name evidence="2" type="ORF">N7Z68_07350</name>
</gene>
<reference evidence="2" key="1">
    <citation type="submission" date="2024-05" db="EMBL/GenBank/DDBJ databases">
        <title>Alkalihalobacillus sp. strain MEB203 novel alkaliphilic bacterium from Lonar Lake, India.</title>
        <authorList>
            <person name="Joshi A."/>
            <person name="Thite S."/>
            <person name="Mengade P."/>
        </authorList>
    </citation>
    <scope>NUCLEOTIDE SEQUENCE</scope>
    <source>
        <strain evidence="2">MEB 203</strain>
    </source>
</reference>
<protein>
    <recommendedName>
        <fullName evidence="4">DUF3139 domain-containing protein</fullName>
    </recommendedName>
</protein>
<organism evidence="2 3">
    <name type="scientific">Alkalihalobacterium chitinilyticum</name>
    <dbReference type="NCBI Taxonomy" id="2980103"/>
    <lineage>
        <taxon>Bacteria</taxon>
        <taxon>Bacillati</taxon>
        <taxon>Bacillota</taxon>
        <taxon>Bacilli</taxon>
        <taxon>Bacillales</taxon>
        <taxon>Bacillaceae</taxon>
        <taxon>Alkalihalobacterium</taxon>
    </lineage>
</organism>
<dbReference type="EMBL" id="JAOTPO010000004">
    <property type="protein sequence ID" value="MDE5413198.1"/>
    <property type="molecule type" value="Genomic_DNA"/>
</dbReference>
<keyword evidence="1" id="KW-0472">Membrane</keyword>
<accession>A0ABT5VCM4</accession>
<sequence>MGNFCKILLSCLALLVSLIVGLGFFYYVEREYAATDTIGLTTIEVLEDTIHLKGYTSSSATGFSKYMYTSVNDALYIRIKYSLVSRVNPNADFSITINEPTDNINKVYIQGKDHQDIRLIWEK</sequence>